<evidence type="ECO:0000313" key="3">
    <source>
        <dbReference type="Proteomes" id="UP000501240"/>
    </source>
</evidence>
<protein>
    <submittedName>
        <fullName evidence="2">Uncharacterized protein</fullName>
    </submittedName>
</protein>
<sequence>MYPVTHGGVEPVLLQIGDMSLTSTHVILPYGSYPLHGSHWTVQDSGQVTEGIPVVAIVLTVVFVWFCLLGLLFLLMKERRYVGFVAISVTGPGFHHTAQFPAGPQTSAWAAHAAAQARSITAAAPPLA</sequence>
<dbReference type="Proteomes" id="UP000501240">
    <property type="component" value="Chromosome"/>
</dbReference>
<accession>A0A7D3ZJR6</accession>
<keyword evidence="1" id="KW-1133">Transmembrane helix</keyword>
<evidence type="ECO:0000313" key="2">
    <source>
        <dbReference type="EMBL" id="QKG21601.1"/>
    </source>
</evidence>
<proteinExistence type="predicted"/>
<keyword evidence="1" id="KW-0472">Membrane</keyword>
<reference evidence="2 3" key="1">
    <citation type="submission" date="2020-05" db="EMBL/GenBank/DDBJ databases">
        <title>Actinomadura verrucosospora NRRL-B18236 (PFL_A860) Genome sequencing and assembly.</title>
        <authorList>
            <person name="Samborskyy M."/>
        </authorList>
    </citation>
    <scope>NUCLEOTIDE SEQUENCE [LARGE SCALE GENOMIC DNA]</scope>
    <source>
        <strain evidence="2 3">NRRL:B18236</strain>
    </source>
</reference>
<gene>
    <name evidence="2" type="ORF">ACTIVE_3239</name>
</gene>
<feature type="transmembrane region" description="Helical" evidence="1">
    <location>
        <begin position="52"/>
        <end position="75"/>
    </location>
</feature>
<dbReference type="AlphaFoldDB" id="A0A7D3ZJR6"/>
<keyword evidence="1" id="KW-0812">Transmembrane</keyword>
<dbReference type="RefSeq" id="WP_173095842.1">
    <property type="nucleotide sequence ID" value="NZ_CP053892.1"/>
</dbReference>
<keyword evidence="3" id="KW-1185">Reference proteome</keyword>
<evidence type="ECO:0000256" key="1">
    <source>
        <dbReference type="SAM" id="Phobius"/>
    </source>
</evidence>
<organism evidence="2 3">
    <name type="scientific">Actinomadura verrucosospora</name>
    <dbReference type="NCBI Taxonomy" id="46165"/>
    <lineage>
        <taxon>Bacteria</taxon>
        <taxon>Bacillati</taxon>
        <taxon>Actinomycetota</taxon>
        <taxon>Actinomycetes</taxon>
        <taxon>Streptosporangiales</taxon>
        <taxon>Thermomonosporaceae</taxon>
        <taxon>Actinomadura</taxon>
    </lineage>
</organism>
<name>A0A7D3ZJR6_ACTVE</name>
<dbReference type="EMBL" id="CP053892">
    <property type="protein sequence ID" value="QKG21601.1"/>
    <property type="molecule type" value="Genomic_DNA"/>
</dbReference>